<sequence>MAALRQYSPIVNDIHRTFLTSLSAIQFRHLRSSTGHRQTERNERELNDSDSFRVYEIEGLRKSKEEKKTRRVAPKPFAPRYRSMPVDQDWTNVWPSAATFKWATVPFPVRQGYIKSSAENEGVIPAKYGNLELMKGPNFLHLTPAHIKKHCAALKKFCTPWPEGLETDGKCRHHFPVESITSDYVFAAPSIRDERARFVTIKFYLSDLELDYHARDKFIRLVGTRYNKDTDEVTFESGRCPLKAQNLDFLKFVLTALYFESWKYESWEKLKELSDMERYFWDLNASRKKCTSLLRTIKSLDDSSESNSDKLNYLPPDVSDDEALCSLPEVNKYKVAIEEIFNEGENIDTINQYKNAVKTLLNINSDVV</sequence>
<evidence type="ECO:0000313" key="3">
    <source>
        <dbReference type="Proteomes" id="UP001497497"/>
    </source>
</evidence>
<dbReference type="GO" id="GO:0003735">
    <property type="term" value="F:structural constituent of ribosome"/>
    <property type="evidence" value="ECO:0007669"/>
    <property type="project" value="InterPro"/>
</dbReference>
<dbReference type="Pfam" id="PF10213">
    <property type="entry name" value="MRP-S28"/>
    <property type="match status" value="1"/>
</dbReference>
<reference evidence="2 3" key="1">
    <citation type="submission" date="2024-04" db="EMBL/GenBank/DDBJ databases">
        <authorList>
            <consortium name="Genoscope - CEA"/>
            <person name="William W."/>
        </authorList>
    </citation>
    <scope>NUCLEOTIDE SEQUENCE [LARGE SCALE GENOMIC DNA]</scope>
</reference>
<gene>
    <name evidence="2" type="ORF">GSLYS_00013608001</name>
</gene>
<comment type="caution">
    <text evidence="2">The sequence shown here is derived from an EMBL/GenBank/DDBJ whole genome shotgun (WGS) entry which is preliminary data.</text>
</comment>
<protein>
    <recommendedName>
        <fullName evidence="1">Small ribosomal subunit protein mS35 mitochondrial conserved domain-containing protein</fullName>
    </recommendedName>
</protein>
<keyword evidence="3" id="KW-1185">Reference proteome</keyword>
<accession>A0AAV2I207</accession>
<dbReference type="GO" id="GO:0005763">
    <property type="term" value="C:mitochondrial small ribosomal subunit"/>
    <property type="evidence" value="ECO:0007669"/>
    <property type="project" value="TreeGrafter"/>
</dbReference>
<dbReference type="Proteomes" id="UP001497497">
    <property type="component" value="Unassembled WGS sequence"/>
</dbReference>
<name>A0AAV2I207_LYMST</name>
<evidence type="ECO:0000313" key="2">
    <source>
        <dbReference type="EMBL" id="CAL1539875.1"/>
    </source>
</evidence>
<dbReference type="GO" id="GO:0032543">
    <property type="term" value="P:mitochondrial translation"/>
    <property type="evidence" value="ECO:0007669"/>
    <property type="project" value="InterPro"/>
</dbReference>
<dbReference type="PANTHER" id="PTHR13490:SF0">
    <property type="entry name" value="SMALL RIBOSOMAL SUBUNIT PROTEIN MS35"/>
    <property type="match status" value="1"/>
</dbReference>
<dbReference type="AlphaFoldDB" id="A0AAV2I207"/>
<organism evidence="2 3">
    <name type="scientific">Lymnaea stagnalis</name>
    <name type="common">Great pond snail</name>
    <name type="synonym">Helix stagnalis</name>
    <dbReference type="NCBI Taxonomy" id="6523"/>
    <lineage>
        <taxon>Eukaryota</taxon>
        <taxon>Metazoa</taxon>
        <taxon>Spiralia</taxon>
        <taxon>Lophotrochozoa</taxon>
        <taxon>Mollusca</taxon>
        <taxon>Gastropoda</taxon>
        <taxon>Heterobranchia</taxon>
        <taxon>Euthyneura</taxon>
        <taxon>Panpulmonata</taxon>
        <taxon>Hygrophila</taxon>
        <taxon>Lymnaeoidea</taxon>
        <taxon>Lymnaeidae</taxon>
        <taxon>Lymnaea</taxon>
    </lineage>
</organism>
<evidence type="ECO:0000259" key="1">
    <source>
        <dbReference type="Pfam" id="PF10213"/>
    </source>
</evidence>
<dbReference type="InterPro" id="IPR039848">
    <property type="entry name" value="Ribosomal_mS35_mt"/>
</dbReference>
<dbReference type="PANTHER" id="PTHR13490">
    <property type="entry name" value="MITOCHONDRIAL 28S RIBOSOMAL PROTEIN S28"/>
    <property type="match status" value="1"/>
</dbReference>
<feature type="domain" description="Small ribosomal subunit protein mS35 mitochondrial conserved" evidence="1">
    <location>
        <begin position="193"/>
        <end position="262"/>
    </location>
</feature>
<dbReference type="EMBL" id="CAXITT010000359">
    <property type="protein sequence ID" value="CAL1539875.1"/>
    <property type="molecule type" value="Genomic_DNA"/>
</dbReference>
<proteinExistence type="predicted"/>
<dbReference type="InterPro" id="IPR019349">
    <property type="entry name" value="Ribosomal_mS35_mit"/>
</dbReference>